<dbReference type="PROSITE" id="PS51450">
    <property type="entry name" value="LRR"/>
    <property type="match status" value="3"/>
</dbReference>
<dbReference type="SMART" id="SM00369">
    <property type="entry name" value="LRR_TYP"/>
    <property type="match status" value="5"/>
</dbReference>
<dbReference type="Gene3D" id="3.80.10.10">
    <property type="entry name" value="Ribonuclease Inhibitor"/>
    <property type="match status" value="2"/>
</dbReference>
<dbReference type="GO" id="GO:0004826">
    <property type="term" value="F:phenylalanine-tRNA ligase activity"/>
    <property type="evidence" value="ECO:0007669"/>
    <property type="project" value="InterPro"/>
</dbReference>
<proteinExistence type="predicted"/>
<evidence type="ECO:0000256" key="1">
    <source>
        <dbReference type="ARBA" id="ARBA00022614"/>
    </source>
</evidence>
<dbReference type="SMART" id="SM00364">
    <property type="entry name" value="LRR_BAC"/>
    <property type="match status" value="6"/>
</dbReference>
<dbReference type="PANTHER" id="PTHR10947:SF3">
    <property type="entry name" value="LEUCINE-RICH REPEAT-CONTAINING PROTEIN 47"/>
    <property type="match status" value="1"/>
</dbReference>
<evidence type="ECO:0000256" key="2">
    <source>
        <dbReference type="ARBA" id="ARBA00022737"/>
    </source>
</evidence>
<evidence type="ECO:0000259" key="3">
    <source>
        <dbReference type="SMART" id="SM00873"/>
    </source>
</evidence>
<keyword evidence="5" id="KW-1185">Reference proteome</keyword>
<gene>
    <name evidence="4" type="ORF">WR25_05715</name>
</gene>
<reference evidence="4 5" key="1">
    <citation type="journal article" date="2017" name="Curr. Biol.">
        <title>Genome architecture and evolution of a unichromosomal asexual nematode.</title>
        <authorList>
            <person name="Fradin H."/>
            <person name="Zegar C."/>
            <person name="Gutwein M."/>
            <person name="Lucas J."/>
            <person name="Kovtun M."/>
            <person name="Corcoran D."/>
            <person name="Baugh L.R."/>
            <person name="Kiontke K."/>
            <person name="Gunsalus K."/>
            <person name="Fitch D.H."/>
            <person name="Piano F."/>
        </authorList>
    </citation>
    <scope>NUCLEOTIDE SEQUENCE [LARGE SCALE GENOMIC DNA]</scope>
    <source>
        <strain evidence="4">PF1309</strain>
    </source>
</reference>
<dbReference type="SMART" id="SM00873">
    <property type="entry name" value="B3_4"/>
    <property type="match status" value="1"/>
</dbReference>
<name>A0A2A2LTK6_9BILA</name>
<dbReference type="PANTHER" id="PTHR10947">
    <property type="entry name" value="PHENYLALANYL-TRNA SYNTHETASE BETA CHAIN AND LEUCINE-RICH REPEAT-CONTAINING PROTEIN 47"/>
    <property type="match status" value="1"/>
</dbReference>
<dbReference type="InterPro" id="IPR003591">
    <property type="entry name" value="Leu-rich_rpt_typical-subtyp"/>
</dbReference>
<dbReference type="Gene3D" id="3.50.40.10">
    <property type="entry name" value="Phenylalanyl-trna Synthetase, Chain B, domain 3"/>
    <property type="match status" value="1"/>
</dbReference>
<keyword evidence="1" id="KW-0433">Leucine-rich repeat</keyword>
<dbReference type="OrthoDB" id="67933at2759"/>
<dbReference type="InterPro" id="IPR001611">
    <property type="entry name" value="Leu-rich_rpt"/>
</dbReference>
<evidence type="ECO:0000313" key="5">
    <source>
        <dbReference type="Proteomes" id="UP000218231"/>
    </source>
</evidence>
<sequence length="523" mass="58944">MSVEEINAIWPELHPDGKRYEIVLKEVKPRQPSISDKDVQKLAFKENSHINLLTITGCKLAFLSPSISGLSALTRLTLSRNSLEKLPDSFKSLQNLKVIDVSNNNLTELPNSIGTISHLESLNAASNEINQVPDLSNLSNLITLDLSHNKFSTFPQLASDKLKRFLTLAINHNEIQELPRIFFHLSQLKDFDISHNQLKDYPVALTRMEKLKSLNLAENPFKDTRFRKLANDKRSKINAIIAYMEKNADLSILDELEENQTKVDGMAENAGKDLDKLTVDEKATEIISGNPNMTVQRDASVAKLRPYLVCCLLHNVDLKDPETMRKFINCQTKLHTSPLCSNRTLAAIGTHDADRITLPLRYLAMDRDQVKITALHKKDPVTGSELLEALMKDAELARKRTKRSQLNPLHRYLHLVKDEPEFACLVDKTGLVISLPPITNSDHTKLSENTTSIWMEVSSPESLSICRQVMEELIKESIAIFPDAQIEQVRVEDSTQSQLVSVFPDKNDLTGMTVKRVQNQSTA</sequence>
<comment type="caution">
    <text evidence="4">The sequence shown here is derived from an EMBL/GenBank/DDBJ whole genome shotgun (WGS) entry which is preliminary data.</text>
</comment>
<organism evidence="4 5">
    <name type="scientific">Diploscapter pachys</name>
    <dbReference type="NCBI Taxonomy" id="2018661"/>
    <lineage>
        <taxon>Eukaryota</taxon>
        <taxon>Metazoa</taxon>
        <taxon>Ecdysozoa</taxon>
        <taxon>Nematoda</taxon>
        <taxon>Chromadorea</taxon>
        <taxon>Rhabditida</taxon>
        <taxon>Rhabditina</taxon>
        <taxon>Rhabditomorpha</taxon>
        <taxon>Rhabditoidea</taxon>
        <taxon>Rhabditidae</taxon>
        <taxon>Diploscapter</taxon>
    </lineage>
</organism>
<dbReference type="InterPro" id="IPR045060">
    <property type="entry name" value="Phe-tRNA-ligase_IIc_bsu"/>
</dbReference>
<dbReference type="AlphaFoldDB" id="A0A2A2LTK6"/>
<dbReference type="GO" id="GO:0006432">
    <property type="term" value="P:phenylalanyl-tRNA aminoacylation"/>
    <property type="evidence" value="ECO:0007669"/>
    <property type="project" value="InterPro"/>
</dbReference>
<protein>
    <recommendedName>
        <fullName evidence="3">B3/B4 tRNA-binding domain-containing protein</fullName>
    </recommendedName>
</protein>
<dbReference type="Proteomes" id="UP000218231">
    <property type="component" value="Unassembled WGS sequence"/>
</dbReference>
<dbReference type="InterPro" id="IPR005146">
    <property type="entry name" value="B3/B4_tRNA-bd"/>
</dbReference>
<dbReference type="InterPro" id="IPR032675">
    <property type="entry name" value="LRR_dom_sf"/>
</dbReference>
<dbReference type="EMBL" id="LIAE01006458">
    <property type="protein sequence ID" value="PAV89297.1"/>
    <property type="molecule type" value="Genomic_DNA"/>
</dbReference>
<accession>A0A2A2LTK6</accession>
<dbReference type="Pfam" id="PF13855">
    <property type="entry name" value="LRR_8"/>
    <property type="match status" value="2"/>
</dbReference>
<dbReference type="STRING" id="2018661.A0A2A2LTK6"/>
<dbReference type="GO" id="GO:0003723">
    <property type="term" value="F:RNA binding"/>
    <property type="evidence" value="ECO:0007669"/>
    <property type="project" value="InterPro"/>
</dbReference>
<evidence type="ECO:0000313" key="4">
    <source>
        <dbReference type="EMBL" id="PAV89297.1"/>
    </source>
</evidence>
<dbReference type="SUPFAM" id="SSF52058">
    <property type="entry name" value="L domain-like"/>
    <property type="match status" value="1"/>
</dbReference>
<feature type="domain" description="B3/B4 tRNA-binding" evidence="3">
    <location>
        <begin position="304"/>
        <end position="480"/>
    </location>
</feature>
<dbReference type="InterPro" id="IPR020825">
    <property type="entry name" value="Phe-tRNA_synthase-like_B3/B4"/>
</dbReference>
<dbReference type="Pfam" id="PF00560">
    <property type="entry name" value="LRR_1"/>
    <property type="match status" value="1"/>
</dbReference>
<keyword evidence="2" id="KW-0677">Repeat</keyword>